<accession>A0A7J9JPZ5</accession>
<reference evidence="1 2" key="1">
    <citation type="journal article" date="2019" name="Genome Biol. Evol.">
        <title>Insights into the evolution of the New World diploid cottons (Gossypium, subgenus Houzingenia) based on genome sequencing.</title>
        <authorList>
            <person name="Grover C.E."/>
            <person name="Arick M.A. 2nd"/>
            <person name="Thrash A."/>
            <person name="Conover J.L."/>
            <person name="Sanders W.S."/>
            <person name="Peterson D.G."/>
            <person name="Frelichowski J.E."/>
            <person name="Scheffler J.A."/>
            <person name="Scheffler B.E."/>
            <person name="Wendel J.F."/>
        </authorList>
    </citation>
    <scope>NUCLEOTIDE SEQUENCE [LARGE SCALE GENOMIC DNA]</scope>
    <source>
        <strain evidence="1">6</strain>
        <tissue evidence="1">Leaf</tissue>
    </source>
</reference>
<proteinExistence type="predicted"/>
<dbReference type="EMBL" id="JABFAE010000009">
    <property type="protein sequence ID" value="MBA0836231.1"/>
    <property type="molecule type" value="Genomic_DNA"/>
</dbReference>
<sequence>MMIPMWGLISGEEVALHLYEETASPHALFGAKSKLIPLTNAHPQSYPQRKLN</sequence>
<dbReference type="AlphaFoldDB" id="A0A7J9JPZ5"/>
<protein>
    <submittedName>
        <fullName evidence="1">Uncharacterized protein</fullName>
    </submittedName>
</protein>
<evidence type="ECO:0000313" key="2">
    <source>
        <dbReference type="Proteomes" id="UP000593575"/>
    </source>
</evidence>
<comment type="caution">
    <text evidence="1">The sequence shown here is derived from an EMBL/GenBank/DDBJ whole genome shotgun (WGS) entry which is preliminary data.</text>
</comment>
<name>A0A7J9JPZ5_9ROSI</name>
<organism evidence="1 2">
    <name type="scientific">Gossypium armourianum</name>
    <dbReference type="NCBI Taxonomy" id="34283"/>
    <lineage>
        <taxon>Eukaryota</taxon>
        <taxon>Viridiplantae</taxon>
        <taxon>Streptophyta</taxon>
        <taxon>Embryophyta</taxon>
        <taxon>Tracheophyta</taxon>
        <taxon>Spermatophyta</taxon>
        <taxon>Magnoliopsida</taxon>
        <taxon>eudicotyledons</taxon>
        <taxon>Gunneridae</taxon>
        <taxon>Pentapetalae</taxon>
        <taxon>rosids</taxon>
        <taxon>malvids</taxon>
        <taxon>Malvales</taxon>
        <taxon>Malvaceae</taxon>
        <taxon>Malvoideae</taxon>
        <taxon>Gossypium</taxon>
    </lineage>
</organism>
<dbReference type="Proteomes" id="UP000593575">
    <property type="component" value="Unassembled WGS sequence"/>
</dbReference>
<gene>
    <name evidence="1" type="ORF">Goarm_008463</name>
</gene>
<evidence type="ECO:0000313" key="1">
    <source>
        <dbReference type="EMBL" id="MBA0836231.1"/>
    </source>
</evidence>
<keyword evidence="2" id="KW-1185">Reference proteome</keyword>